<evidence type="ECO:0000256" key="6">
    <source>
        <dbReference type="SAM" id="Phobius"/>
    </source>
</evidence>
<comment type="caution">
    <text evidence="7">The sequence shown here is derived from an EMBL/GenBank/DDBJ whole genome shotgun (WGS) entry which is preliminary data.</text>
</comment>
<keyword evidence="8" id="KW-1185">Reference proteome</keyword>
<feature type="transmembrane region" description="Helical" evidence="6">
    <location>
        <begin position="453"/>
        <end position="475"/>
    </location>
</feature>
<feature type="transmembrane region" description="Helical" evidence="6">
    <location>
        <begin position="131"/>
        <end position="156"/>
    </location>
</feature>
<keyword evidence="3 6" id="KW-0812">Transmembrane</keyword>
<proteinExistence type="predicted"/>
<evidence type="ECO:0000256" key="2">
    <source>
        <dbReference type="ARBA" id="ARBA00022475"/>
    </source>
</evidence>
<evidence type="ECO:0000256" key="3">
    <source>
        <dbReference type="ARBA" id="ARBA00022692"/>
    </source>
</evidence>
<dbReference type="Proteomes" id="UP001500253">
    <property type="component" value="Unassembled WGS sequence"/>
</dbReference>
<organism evidence="7 8">
    <name type="scientific">Streptomyces cuspidosporus</name>
    <dbReference type="NCBI Taxonomy" id="66882"/>
    <lineage>
        <taxon>Bacteria</taxon>
        <taxon>Bacillati</taxon>
        <taxon>Actinomycetota</taxon>
        <taxon>Actinomycetes</taxon>
        <taxon>Kitasatosporales</taxon>
        <taxon>Streptomycetaceae</taxon>
        <taxon>Streptomyces</taxon>
    </lineage>
</organism>
<dbReference type="CDD" id="cd06581">
    <property type="entry name" value="TM_PBP1_LivM_like"/>
    <property type="match status" value="1"/>
</dbReference>
<keyword evidence="5 6" id="KW-0472">Membrane</keyword>
<evidence type="ECO:0000256" key="4">
    <source>
        <dbReference type="ARBA" id="ARBA00022989"/>
    </source>
</evidence>
<protein>
    <submittedName>
        <fullName evidence="7">ABC transporter permease</fullName>
    </submittedName>
</protein>
<dbReference type="PANTHER" id="PTHR30482">
    <property type="entry name" value="HIGH-AFFINITY BRANCHED-CHAIN AMINO ACID TRANSPORT SYSTEM PERMEASE"/>
    <property type="match status" value="1"/>
</dbReference>
<feature type="transmembrane region" description="Helical" evidence="6">
    <location>
        <begin position="58"/>
        <end position="79"/>
    </location>
</feature>
<evidence type="ECO:0000256" key="5">
    <source>
        <dbReference type="ARBA" id="ARBA00023136"/>
    </source>
</evidence>
<feature type="transmembrane region" description="Helical" evidence="6">
    <location>
        <begin position="307"/>
        <end position="325"/>
    </location>
</feature>
<dbReference type="Pfam" id="PF02653">
    <property type="entry name" value="BPD_transp_2"/>
    <property type="match status" value="2"/>
</dbReference>
<gene>
    <name evidence="7" type="ORF">GCM10010246_08430</name>
</gene>
<keyword evidence="2" id="KW-1003">Cell membrane</keyword>
<dbReference type="CDD" id="cd06582">
    <property type="entry name" value="TM_PBP1_LivH_like"/>
    <property type="match status" value="1"/>
</dbReference>
<evidence type="ECO:0000313" key="7">
    <source>
        <dbReference type="EMBL" id="GAA2328349.1"/>
    </source>
</evidence>
<dbReference type="PANTHER" id="PTHR30482:SF20">
    <property type="entry name" value="HIGH-AFFINITY BRANCHED-CHAIN AMINO ACID TRANSPORT SYSTEM PERMEASE PROTEIN LIVM"/>
    <property type="match status" value="1"/>
</dbReference>
<comment type="subcellular location">
    <subcellularLocation>
        <location evidence="1">Cell membrane</location>
        <topology evidence="1">Multi-pass membrane protein</topology>
    </subcellularLocation>
</comment>
<dbReference type="RefSeq" id="WP_346173100.1">
    <property type="nucleotide sequence ID" value="NZ_BAAASD010000002.1"/>
</dbReference>
<feature type="transmembrane region" description="Helical" evidence="6">
    <location>
        <begin position="508"/>
        <end position="529"/>
    </location>
</feature>
<feature type="transmembrane region" description="Helical" evidence="6">
    <location>
        <begin position="412"/>
        <end position="433"/>
    </location>
</feature>
<feature type="transmembrane region" description="Helical" evidence="6">
    <location>
        <begin position="541"/>
        <end position="570"/>
    </location>
</feature>
<dbReference type="InterPro" id="IPR001851">
    <property type="entry name" value="ABC_transp_permease"/>
</dbReference>
<feature type="transmembrane region" description="Helical" evidence="6">
    <location>
        <begin position="337"/>
        <end position="358"/>
    </location>
</feature>
<dbReference type="InterPro" id="IPR043428">
    <property type="entry name" value="LivM-like"/>
</dbReference>
<feature type="transmembrane region" description="Helical" evidence="6">
    <location>
        <begin position="91"/>
        <end position="111"/>
    </location>
</feature>
<feature type="transmembrane region" description="Helical" evidence="6">
    <location>
        <begin position="188"/>
        <end position="207"/>
    </location>
</feature>
<keyword evidence="4 6" id="KW-1133">Transmembrane helix</keyword>
<dbReference type="EMBL" id="BAAASD010000002">
    <property type="protein sequence ID" value="GAA2328349.1"/>
    <property type="molecule type" value="Genomic_DNA"/>
</dbReference>
<name>A0ABN3FEP4_9ACTN</name>
<reference evidence="7 8" key="1">
    <citation type="journal article" date="2019" name="Int. J. Syst. Evol. Microbiol.">
        <title>The Global Catalogue of Microorganisms (GCM) 10K type strain sequencing project: providing services to taxonomists for standard genome sequencing and annotation.</title>
        <authorList>
            <consortium name="The Broad Institute Genomics Platform"/>
            <consortium name="The Broad Institute Genome Sequencing Center for Infectious Disease"/>
            <person name="Wu L."/>
            <person name="Ma J."/>
        </authorList>
    </citation>
    <scope>NUCLEOTIDE SEQUENCE [LARGE SCALE GENOMIC DNA]</scope>
    <source>
        <strain evidence="7 8">JCM 4316</strain>
    </source>
</reference>
<sequence length="605" mass="62406">MIDTLLAGIIHGNTYALVAIGLSLIFGVSNVVNFAQGSVFAAGTMSGWWLIAEQHWPLWAAIAGVCAFTAVLGLGVNLLAVRPLSKVPPIAALLATYAVSVILDNLSQLVFGPETRRFPQALDTLNFHVGGFRFGTLDVVMFAVSVGCILLLGGFLKFTRYGQAIRATAQDSDAALQMGVPVGRVRNLSFMLASALGGLAGVLVGMYNSNVSPSSGTAAGLTAFTAATLGGLGNLPGAVLGGLALGVVEAFGISYWGAGVDNLIVFGVLLLVLWLRPGGLLGKVPLISAEPLTGTFLGGGRPIRLRWWQALALVGAAAGVVPWVADDYQLTTGTQVLIFAILALSLTLVSGSAAQVSLGQAGPMAVGAYSSALLVGEHGWPFLAGLFAGGLAAAVVGTVLMSPTWRLSGHYVSIATLGIGAVTVAAILNLDWLTHGPLGITAIPPPSLLGHQIITPTETYLLDLAVLLVALAIVVRLRKSALGTVWSAVGADETALRASGLRAADYKALAYAVGAFLAGLAGSLLAHQYSYLDPTMFGPDLSMLALTIIVLGGMNSPFGAVLGAVVLVGAPEFLRMAQDARLLTYGVLLLLLIRFRPQGLWARRA</sequence>
<evidence type="ECO:0000256" key="1">
    <source>
        <dbReference type="ARBA" id="ARBA00004651"/>
    </source>
</evidence>
<feature type="transmembrane region" description="Helical" evidence="6">
    <location>
        <begin position="34"/>
        <end position="52"/>
    </location>
</feature>
<feature type="transmembrane region" description="Helical" evidence="6">
    <location>
        <begin position="6"/>
        <end position="27"/>
    </location>
</feature>
<accession>A0ABN3FEP4</accession>
<evidence type="ECO:0000313" key="8">
    <source>
        <dbReference type="Proteomes" id="UP001500253"/>
    </source>
</evidence>
<feature type="transmembrane region" description="Helical" evidence="6">
    <location>
        <begin position="219"/>
        <end position="248"/>
    </location>
</feature>
<feature type="transmembrane region" description="Helical" evidence="6">
    <location>
        <begin position="378"/>
        <end position="400"/>
    </location>
</feature>
<feature type="transmembrane region" description="Helical" evidence="6">
    <location>
        <begin position="255"/>
        <end position="275"/>
    </location>
</feature>